<feature type="domain" description="HTH lysR-type" evidence="5">
    <location>
        <begin position="1"/>
        <end position="58"/>
    </location>
</feature>
<organism evidence="6 7">
    <name type="scientific">[Clostridium] clostridioforme 90A8</name>
    <dbReference type="NCBI Taxonomy" id="999408"/>
    <lineage>
        <taxon>Bacteria</taxon>
        <taxon>Bacillati</taxon>
        <taxon>Bacillota</taxon>
        <taxon>Clostridia</taxon>
        <taxon>Lachnospirales</taxon>
        <taxon>Lachnospiraceae</taxon>
        <taxon>Enterocloster</taxon>
    </lineage>
</organism>
<dbReference type="AlphaFoldDB" id="A0A0E2HBZ3"/>
<dbReference type="GO" id="GO:0005829">
    <property type="term" value="C:cytosol"/>
    <property type="evidence" value="ECO:0007669"/>
    <property type="project" value="TreeGrafter"/>
</dbReference>
<dbReference type="InterPro" id="IPR005119">
    <property type="entry name" value="LysR_subst-bd"/>
</dbReference>
<dbReference type="InterPro" id="IPR036390">
    <property type="entry name" value="WH_DNA-bd_sf"/>
</dbReference>
<proteinExistence type="inferred from homology"/>
<reference evidence="6 7" key="1">
    <citation type="submission" date="2013-01" db="EMBL/GenBank/DDBJ databases">
        <title>The Genome Sequence of Clostridium clostridioforme 90A8.</title>
        <authorList>
            <consortium name="The Broad Institute Genome Sequencing Platform"/>
            <person name="Earl A."/>
            <person name="Ward D."/>
            <person name="Feldgarden M."/>
            <person name="Gevers D."/>
            <person name="Courvalin P."/>
            <person name="Lambert T."/>
            <person name="Walker B."/>
            <person name="Young S.K."/>
            <person name="Zeng Q."/>
            <person name="Gargeya S."/>
            <person name="Fitzgerald M."/>
            <person name="Haas B."/>
            <person name="Abouelleil A."/>
            <person name="Alvarado L."/>
            <person name="Arachchi H.M."/>
            <person name="Berlin A.M."/>
            <person name="Chapman S.B."/>
            <person name="Dewar J."/>
            <person name="Goldberg J."/>
            <person name="Griggs A."/>
            <person name="Gujja S."/>
            <person name="Hansen M."/>
            <person name="Howarth C."/>
            <person name="Imamovic A."/>
            <person name="Larimer J."/>
            <person name="McCowan C."/>
            <person name="Murphy C."/>
            <person name="Neiman D."/>
            <person name="Pearson M."/>
            <person name="Priest M."/>
            <person name="Roberts A."/>
            <person name="Saif S."/>
            <person name="Shea T."/>
            <person name="Sisk P."/>
            <person name="Sykes S."/>
            <person name="Wortman J."/>
            <person name="Nusbaum C."/>
            <person name="Birren B."/>
        </authorList>
    </citation>
    <scope>NUCLEOTIDE SEQUENCE [LARGE SCALE GENOMIC DNA]</scope>
    <source>
        <strain evidence="6 7">90A8</strain>
    </source>
</reference>
<evidence type="ECO:0000256" key="3">
    <source>
        <dbReference type="ARBA" id="ARBA00023125"/>
    </source>
</evidence>
<dbReference type="Pfam" id="PF00126">
    <property type="entry name" value="HTH_1"/>
    <property type="match status" value="1"/>
</dbReference>
<evidence type="ECO:0000313" key="7">
    <source>
        <dbReference type="Proteomes" id="UP000013085"/>
    </source>
</evidence>
<dbReference type="Gene3D" id="3.40.190.290">
    <property type="match status" value="1"/>
</dbReference>
<protein>
    <recommendedName>
        <fullName evidence="5">HTH lysR-type domain-containing protein</fullName>
    </recommendedName>
</protein>
<dbReference type="GO" id="GO:0003677">
    <property type="term" value="F:DNA binding"/>
    <property type="evidence" value="ECO:0007669"/>
    <property type="project" value="UniProtKB-KW"/>
</dbReference>
<dbReference type="InterPro" id="IPR036388">
    <property type="entry name" value="WH-like_DNA-bd_sf"/>
</dbReference>
<dbReference type="PANTHER" id="PTHR30419:SF28">
    <property type="entry name" value="HTH-TYPE TRANSCRIPTIONAL REGULATOR BSDA"/>
    <property type="match status" value="1"/>
</dbReference>
<accession>A0A0E2HBZ3</accession>
<dbReference type="EMBL" id="AGYR01000023">
    <property type="protein sequence ID" value="ENZ15222.1"/>
    <property type="molecule type" value="Genomic_DNA"/>
</dbReference>
<dbReference type="GO" id="GO:0003700">
    <property type="term" value="F:DNA-binding transcription factor activity"/>
    <property type="evidence" value="ECO:0007669"/>
    <property type="project" value="InterPro"/>
</dbReference>
<dbReference type="PROSITE" id="PS50931">
    <property type="entry name" value="HTH_LYSR"/>
    <property type="match status" value="1"/>
</dbReference>
<dbReference type="InterPro" id="IPR000847">
    <property type="entry name" value="LysR_HTH_N"/>
</dbReference>
<comment type="similarity">
    <text evidence="1">Belongs to the LysR transcriptional regulatory family.</text>
</comment>
<gene>
    <name evidence="6" type="ORF">HMPREF1090_02282</name>
</gene>
<dbReference type="PANTHER" id="PTHR30419">
    <property type="entry name" value="HTH-TYPE TRANSCRIPTIONAL REGULATOR YBHD"/>
    <property type="match status" value="1"/>
</dbReference>
<dbReference type="Pfam" id="PF03466">
    <property type="entry name" value="LysR_substrate"/>
    <property type="match status" value="1"/>
</dbReference>
<keyword evidence="2" id="KW-0805">Transcription regulation</keyword>
<dbReference type="RefSeq" id="WP_002588467.1">
    <property type="nucleotide sequence ID" value="NZ_KB851020.1"/>
</dbReference>
<evidence type="ECO:0000313" key="6">
    <source>
        <dbReference type="EMBL" id="ENZ15222.1"/>
    </source>
</evidence>
<dbReference type="CDD" id="cd05466">
    <property type="entry name" value="PBP2_LTTR_substrate"/>
    <property type="match status" value="1"/>
</dbReference>
<keyword evidence="3" id="KW-0238">DNA-binding</keyword>
<comment type="caution">
    <text evidence="6">The sequence shown here is derived from an EMBL/GenBank/DDBJ whole genome shotgun (WGS) entry which is preliminary data.</text>
</comment>
<dbReference type="GeneID" id="57960821"/>
<dbReference type="Gene3D" id="1.10.10.10">
    <property type="entry name" value="Winged helix-like DNA-binding domain superfamily/Winged helix DNA-binding domain"/>
    <property type="match status" value="1"/>
</dbReference>
<dbReference type="PATRIC" id="fig|999408.3.peg.2449"/>
<dbReference type="InterPro" id="IPR050950">
    <property type="entry name" value="HTH-type_LysR_regulators"/>
</dbReference>
<dbReference type="Proteomes" id="UP000013085">
    <property type="component" value="Unassembled WGS sequence"/>
</dbReference>
<dbReference type="SUPFAM" id="SSF46785">
    <property type="entry name" value="Winged helix' DNA-binding domain"/>
    <property type="match status" value="1"/>
</dbReference>
<evidence type="ECO:0000256" key="2">
    <source>
        <dbReference type="ARBA" id="ARBA00023015"/>
    </source>
</evidence>
<evidence type="ECO:0000259" key="5">
    <source>
        <dbReference type="PROSITE" id="PS50931"/>
    </source>
</evidence>
<dbReference type="FunFam" id="1.10.10.10:FF:000001">
    <property type="entry name" value="LysR family transcriptional regulator"/>
    <property type="match status" value="1"/>
</dbReference>
<dbReference type="SUPFAM" id="SSF53850">
    <property type="entry name" value="Periplasmic binding protein-like II"/>
    <property type="match status" value="1"/>
</dbReference>
<dbReference type="HOGENOM" id="CLU_039613_6_2_9"/>
<dbReference type="PRINTS" id="PR00039">
    <property type="entry name" value="HTHLYSR"/>
</dbReference>
<name>A0A0E2HBZ3_9FIRM</name>
<evidence type="ECO:0000256" key="1">
    <source>
        <dbReference type="ARBA" id="ARBA00009437"/>
    </source>
</evidence>
<sequence>MDLKQLEYMVAIAECGNISKAAETLFITQSGLNQQLIKLEKELGQQLFYRNKHYLRTTQAGKLYIDSAKEILRIKKNTYAQLEDLKGNVVGEIALGLTHEHGIDIFTSVFPDFNHRYPGVTFNLLERMVSDQHNFLLGGHLDFGIIMLADSDKIDLEYIKLYNENLVLGIPKNHPMAKYASAPGEPLSTIDLRLFRQDSFSLIFASSTMRKVIDPLFKEAGYQPHILIESAMNHALIQLVSNGFCCTILPQSRVLVSPYSTNCAWFHLSSRPNWNIYVAYRKDMHLNEAHRYFIQLAKHYGNELEKKFL</sequence>
<keyword evidence="4" id="KW-0804">Transcription</keyword>
<evidence type="ECO:0000256" key="4">
    <source>
        <dbReference type="ARBA" id="ARBA00023163"/>
    </source>
</evidence>